<evidence type="ECO:0008006" key="8">
    <source>
        <dbReference type="Google" id="ProtNLM"/>
    </source>
</evidence>
<dbReference type="Pfam" id="PF04193">
    <property type="entry name" value="PQ-loop"/>
    <property type="match status" value="1"/>
</dbReference>
<keyword evidence="7" id="KW-1185">Reference proteome</keyword>
<dbReference type="InterPro" id="IPR006603">
    <property type="entry name" value="PQ-loop_rpt"/>
</dbReference>
<sequence>MEFTEILGLVAGTLTSAASVPQIVKTTKQKKAAGISPFMFIVLLTGNALWVYYGFRRSDIPIIATNVVALALDTTMLALKWKYN</sequence>
<dbReference type="InterPro" id="IPR047662">
    <property type="entry name" value="SemiSWEET"/>
</dbReference>
<reference evidence="6 7" key="1">
    <citation type="submission" date="2016-07" db="EMBL/GenBank/DDBJ databases">
        <title>Genomic analysis of zinc-resistant bacterium Mucilaginibacter pedocola TBZ30.</title>
        <authorList>
            <person name="Huang J."/>
            <person name="Tang J."/>
        </authorList>
    </citation>
    <scope>NUCLEOTIDE SEQUENCE [LARGE SCALE GENOMIC DNA]</scope>
    <source>
        <strain evidence="6 7">TBZ30</strain>
    </source>
</reference>
<keyword evidence="3 5" id="KW-1133">Transmembrane helix</keyword>
<dbReference type="GO" id="GO:0016020">
    <property type="term" value="C:membrane"/>
    <property type="evidence" value="ECO:0007669"/>
    <property type="project" value="UniProtKB-SubCell"/>
</dbReference>
<feature type="transmembrane region" description="Helical" evidence="5">
    <location>
        <begin position="60"/>
        <end position="79"/>
    </location>
</feature>
<comment type="subcellular location">
    <subcellularLocation>
        <location evidence="1">Membrane</location>
        <topology evidence="1">Multi-pass membrane protein</topology>
    </subcellularLocation>
</comment>
<evidence type="ECO:0000256" key="5">
    <source>
        <dbReference type="SAM" id="Phobius"/>
    </source>
</evidence>
<dbReference type="GO" id="GO:0051119">
    <property type="term" value="F:sugar transmembrane transporter activity"/>
    <property type="evidence" value="ECO:0007669"/>
    <property type="project" value="InterPro"/>
</dbReference>
<evidence type="ECO:0000313" key="6">
    <source>
        <dbReference type="EMBL" id="OOQ61507.1"/>
    </source>
</evidence>
<organism evidence="6 7">
    <name type="scientific">Mucilaginibacter pedocola</name>
    <dbReference type="NCBI Taxonomy" id="1792845"/>
    <lineage>
        <taxon>Bacteria</taxon>
        <taxon>Pseudomonadati</taxon>
        <taxon>Bacteroidota</taxon>
        <taxon>Sphingobacteriia</taxon>
        <taxon>Sphingobacteriales</taxon>
        <taxon>Sphingobacteriaceae</taxon>
        <taxon>Mucilaginibacter</taxon>
    </lineage>
</organism>
<evidence type="ECO:0000256" key="3">
    <source>
        <dbReference type="ARBA" id="ARBA00022989"/>
    </source>
</evidence>
<gene>
    <name evidence="6" type="ORF">BC343_00035</name>
</gene>
<proteinExistence type="predicted"/>
<protein>
    <recommendedName>
        <fullName evidence="8">MtN3 and saliva related transmembrane protein</fullName>
    </recommendedName>
</protein>
<dbReference type="EMBL" id="MBTF01000001">
    <property type="protein sequence ID" value="OOQ61507.1"/>
    <property type="molecule type" value="Genomic_DNA"/>
</dbReference>
<keyword evidence="2 5" id="KW-0812">Transmembrane</keyword>
<accession>A0A1S9PKM8</accession>
<evidence type="ECO:0000256" key="1">
    <source>
        <dbReference type="ARBA" id="ARBA00004141"/>
    </source>
</evidence>
<name>A0A1S9PKM8_9SPHI</name>
<evidence type="ECO:0000256" key="4">
    <source>
        <dbReference type="ARBA" id="ARBA00023136"/>
    </source>
</evidence>
<comment type="caution">
    <text evidence="6">The sequence shown here is derived from an EMBL/GenBank/DDBJ whole genome shotgun (WGS) entry which is preliminary data.</text>
</comment>
<evidence type="ECO:0000313" key="7">
    <source>
        <dbReference type="Proteomes" id="UP000189739"/>
    </source>
</evidence>
<evidence type="ECO:0000256" key="2">
    <source>
        <dbReference type="ARBA" id="ARBA00022692"/>
    </source>
</evidence>
<dbReference type="Gene3D" id="1.20.1280.290">
    <property type="match status" value="1"/>
</dbReference>
<dbReference type="RefSeq" id="WP_078345675.1">
    <property type="nucleotide sequence ID" value="NZ_MBTF01000001.1"/>
</dbReference>
<dbReference type="NCBIfam" id="NF037968">
    <property type="entry name" value="SemiSWEET_2"/>
    <property type="match status" value="1"/>
</dbReference>
<dbReference type="AlphaFoldDB" id="A0A1S9PKM8"/>
<dbReference type="OrthoDB" id="122062at2"/>
<dbReference type="STRING" id="1792845.BC343_00035"/>
<dbReference type="Proteomes" id="UP000189739">
    <property type="component" value="Unassembled WGS sequence"/>
</dbReference>
<feature type="transmembrane region" description="Helical" evidence="5">
    <location>
        <begin position="35"/>
        <end position="53"/>
    </location>
</feature>
<keyword evidence="4 5" id="KW-0472">Membrane</keyword>